<organism evidence="2 3">
    <name type="scientific">Setaria viridis</name>
    <name type="common">Green bristlegrass</name>
    <name type="synonym">Setaria italica subsp. viridis</name>
    <dbReference type="NCBI Taxonomy" id="4556"/>
    <lineage>
        <taxon>Eukaryota</taxon>
        <taxon>Viridiplantae</taxon>
        <taxon>Streptophyta</taxon>
        <taxon>Embryophyta</taxon>
        <taxon>Tracheophyta</taxon>
        <taxon>Spermatophyta</taxon>
        <taxon>Magnoliopsida</taxon>
        <taxon>Liliopsida</taxon>
        <taxon>Poales</taxon>
        <taxon>Poaceae</taxon>
        <taxon>PACMAD clade</taxon>
        <taxon>Panicoideae</taxon>
        <taxon>Panicodae</taxon>
        <taxon>Paniceae</taxon>
        <taxon>Cenchrinae</taxon>
        <taxon>Setaria</taxon>
    </lineage>
</organism>
<evidence type="ECO:0000313" key="2">
    <source>
        <dbReference type="EMBL" id="TKW36160.1"/>
    </source>
</evidence>
<keyword evidence="3" id="KW-1185">Reference proteome</keyword>
<sequence>MMNVLLARAAPAHRPAAWLLPPHRPRLVAVASVAASPALSGEVAASRARDYGVESGTNGAVAPTAPRPQPSRPPSRG</sequence>
<gene>
    <name evidence="2" type="ORF">SEVIR_2G422650v2</name>
</gene>
<name>A0A4U6W186_SETVI</name>
<reference evidence="2" key="1">
    <citation type="submission" date="2019-03" db="EMBL/GenBank/DDBJ databases">
        <title>WGS assembly of Setaria viridis.</title>
        <authorList>
            <person name="Huang P."/>
            <person name="Jenkins J."/>
            <person name="Grimwood J."/>
            <person name="Barry K."/>
            <person name="Healey A."/>
            <person name="Mamidi S."/>
            <person name="Sreedasyam A."/>
            <person name="Shu S."/>
            <person name="Feldman M."/>
            <person name="Wu J."/>
            <person name="Yu Y."/>
            <person name="Chen C."/>
            <person name="Johnson J."/>
            <person name="Rokhsar D."/>
            <person name="Baxter I."/>
            <person name="Schmutz J."/>
            <person name="Brutnell T."/>
            <person name="Kellogg E."/>
        </authorList>
    </citation>
    <scope>NUCLEOTIDE SEQUENCE [LARGE SCALE GENOMIC DNA]</scope>
</reference>
<feature type="region of interest" description="Disordered" evidence="1">
    <location>
        <begin position="39"/>
        <end position="77"/>
    </location>
</feature>
<dbReference type="EMBL" id="CM016553">
    <property type="protein sequence ID" value="TKW36160.1"/>
    <property type="molecule type" value="Genomic_DNA"/>
</dbReference>
<dbReference type="Gramene" id="TKW36160">
    <property type="protein sequence ID" value="TKW36160"/>
    <property type="gene ID" value="SEVIR_2G422650v2"/>
</dbReference>
<proteinExistence type="predicted"/>
<protein>
    <submittedName>
        <fullName evidence="2">Uncharacterized protein</fullName>
    </submittedName>
</protein>
<feature type="compositionally biased region" description="Pro residues" evidence="1">
    <location>
        <begin position="65"/>
        <end position="77"/>
    </location>
</feature>
<evidence type="ECO:0000313" key="3">
    <source>
        <dbReference type="Proteomes" id="UP000298652"/>
    </source>
</evidence>
<accession>A0A4U6W186</accession>
<dbReference type="Proteomes" id="UP000298652">
    <property type="component" value="Chromosome 2"/>
</dbReference>
<evidence type="ECO:0000256" key="1">
    <source>
        <dbReference type="SAM" id="MobiDB-lite"/>
    </source>
</evidence>
<dbReference type="AlphaFoldDB" id="A0A4U6W186"/>